<evidence type="ECO:0000256" key="1">
    <source>
        <dbReference type="SAM" id="MobiDB-lite"/>
    </source>
</evidence>
<proteinExistence type="predicted"/>
<comment type="caution">
    <text evidence="2">The sequence shown here is derived from an EMBL/GenBank/DDBJ whole genome shotgun (WGS) entry which is preliminary data.</text>
</comment>
<sequence length="110" mass="11619">MSTSSEGIANPGYEECEPTLTATSVLQVSHDKSRRLQCGPTLRVKSLGEQQSTIKQESLVPWLTSANSSSLTATGHNMAAMLIVPKNRQSQGGRKEGSAVGGRSAQAAIY</sequence>
<dbReference type="EMBL" id="BLXT01000825">
    <property type="protein sequence ID" value="GFN80521.1"/>
    <property type="molecule type" value="Genomic_DNA"/>
</dbReference>
<gene>
    <name evidence="2" type="ORF">PoB_000702700</name>
</gene>
<reference evidence="2 3" key="1">
    <citation type="journal article" date="2021" name="Elife">
        <title>Chloroplast acquisition without the gene transfer in kleptoplastic sea slugs, Plakobranchus ocellatus.</title>
        <authorList>
            <person name="Maeda T."/>
            <person name="Takahashi S."/>
            <person name="Yoshida T."/>
            <person name="Shimamura S."/>
            <person name="Takaki Y."/>
            <person name="Nagai Y."/>
            <person name="Toyoda A."/>
            <person name="Suzuki Y."/>
            <person name="Arimoto A."/>
            <person name="Ishii H."/>
            <person name="Satoh N."/>
            <person name="Nishiyama T."/>
            <person name="Hasebe M."/>
            <person name="Maruyama T."/>
            <person name="Minagawa J."/>
            <person name="Obokata J."/>
            <person name="Shigenobu S."/>
        </authorList>
    </citation>
    <scope>NUCLEOTIDE SEQUENCE [LARGE SCALE GENOMIC DNA]</scope>
</reference>
<accession>A0AAV3YC90</accession>
<feature type="region of interest" description="Disordered" evidence="1">
    <location>
        <begin position="86"/>
        <end position="110"/>
    </location>
</feature>
<organism evidence="2 3">
    <name type="scientific">Plakobranchus ocellatus</name>
    <dbReference type="NCBI Taxonomy" id="259542"/>
    <lineage>
        <taxon>Eukaryota</taxon>
        <taxon>Metazoa</taxon>
        <taxon>Spiralia</taxon>
        <taxon>Lophotrochozoa</taxon>
        <taxon>Mollusca</taxon>
        <taxon>Gastropoda</taxon>
        <taxon>Heterobranchia</taxon>
        <taxon>Euthyneura</taxon>
        <taxon>Panpulmonata</taxon>
        <taxon>Sacoglossa</taxon>
        <taxon>Placobranchoidea</taxon>
        <taxon>Plakobranchidae</taxon>
        <taxon>Plakobranchus</taxon>
    </lineage>
</organism>
<protein>
    <submittedName>
        <fullName evidence="2">Uncharacterized protein</fullName>
    </submittedName>
</protein>
<dbReference type="AlphaFoldDB" id="A0AAV3YC90"/>
<evidence type="ECO:0000313" key="3">
    <source>
        <dbReference type="Proteomes" id="UP000735302"/>
    </source>
</evidence>
<keyword evidence="3" id="KW-1185">Reference proteome</keyword>
<name>A0AAV3YC90_9GAST</name>
<evidence type="ECO:0000313" key="2">
    <source>
        <dbReference type="EMBL" id="GFN80521.1"/>
    </source>
</evidence>
<dbReference type="Proteomes" id="UP000735302">
    <property type="component" value="Unassembled WGS sequence"/>
</dbReference>